<name>A0A401TK42_CHIPU</name>
<protein>
    <submittedName>
        <fullName evidence="2">Uncharacterized protein</fullName>
    </submittedName>
</protein>
<evidence type="ECO:0000313" key="3">
    <source>
        <dbReference type="Proteomes" id="UP000287033"/>
    </source>
</evidence>
<keyword evidence="3" id="KW-1185">Reference proteome</keyword>
<evidence type="ECO:0000313" key="2">
    <source>
        <dbReference type="EMBL" id="GCC42998.1"/>
    </source>
</evidence>
<dbReference type="AlphaFoldDB" id="A0A401TK42"/>
<accession>A0A401TK42</accession>
<reference evidence="2 3" key="1">
    <citation type="journal article" date="2018" name="Nat. Ecol. Evol.">
        <title>Shark genomes provide insights into elasmobranch evolution and the origin of vertebrates.</title>
        <authorList>
            <person name="Hara Y"/>
            <person name="Yamaguchi K"/>
            <person name="Onimaru K"/>
            <person name="Kadota M"/>
            <person name="Koyanagi M"/>
            <person name="Keeley SD"/>
            <person name="Tatsumi K"/>
            <person name="Tanaka K"/>
            <person name="Motone F"/>
            <person name="Kageyama Y"/>
            <person name="Nozu R"/>
            <person name="Adachi N"/>
            <person name="Nishimura O"/>
            <person name="Nakagawa R"/>
            <person name="Tanegashima C"/>
            <person name="Kiyatake I"/>
            <person name="Matsumoto R"/>
            <person name="Murakumo K"/>
            <person name="Nishida K"/>
            <person name="Terakita A"/>
            <person name="Kuratani S"/>
            <person name="Sato K"/>
            <person name="Hyodo S Kuraku.S."/>
        </authorList>
    </citation>
    <scope>NUCLEOTIDE SEQUENCE [LARGE SCALE GENOMIC DNA]</scope>
</reference>
<feature type="region of interest" description="Disordered" evidence="1">
    <location>
        <begin position="20"/>
        <end position="40"/>
    </location>
</feature>
<dbReference type="Proteomes" id="UP000287033">
    <property type="component" value="Unassembled WGS sequence"/>
</dbReference>
<sequence length="94" mass="10990">MKYYRLFRCKARRQLPHIPTWKPCGRESRSHPRGPGGFVSAESRSRLFNRTRGPMRVERNMGSGENRLGIEAVAHIEATFRTRTHRRVTHWSTG</sequence>
<gene>
    <name evidence="2" type="ORF">chiPu_0027271</name>
</gene>
<proteinExistence type="predicted"/>
<evidence type="ECO:0000256" key="1">
    <source>
        <dbReference type="SAM" id="MobiDB-lite"/>
    </source>
</evidence>
<comment type="caution">
    <text evidence="2">The sequence shown here is derived from an EMBL/GenBank/DDBJ whole genome shotgun (WGS) entry which is preliminary data.</text>
</comment>
<dbReference type="EMBL" id="BEZZ01099431">
    <property type="protein sequence ID" value="GCC42998.1"/>
    <property type="molecule type" value="Genomic_DNA"/>
</dbReference>
<organism evidence="2 3">
    <name type="scientific">Chiloscyllium punctatum</name>
    <name type="common">Brownbanded bambooshark</name>
    <name type="synonym">Hemiscyllium punctatum</name>
    <dbReference type="NCBI Taxonomy" id="137246"/>
    <lineage>
        <taxon>Eukaryota</taxon>
        <taxon>Metazoa</taxon>
        <taxon>Chordata</taxon>
        <taxon>Craniata</taxon>
        <taxon>Vertebrata</taxon>
        <taxon>Chondrichthyes</taxon>
        <taxon>Elasmobranchii</taxon>
        <taxon>Galeomorphii</taxon>
        <taxon>Galeoidea</taxon>
        <taxon>Orectolobiformes</taxon>
        <taxon>Hemiscylliidae</taxon>
        <taxon>Chiloscyllium</taxon>
    </lineage>
</organism>